<reference evidence="2 3" key="1">
    <citation type="submission" date="2020-08" db="EMBL/GenBank/DDBJ databases">
        <title>Sequencing the genomes of 1000 actinobacteria strains.</title>
        <authorList>
            <person name="Klenk H.-P."/>
        </authorList>
    </citation>
    <scope>NUCLEOTIDE SEQUENCE [LARGE SCALE GENOMIC DNA]</scope>
    <source>
        <strain evidence="2 3">DSM 45507</strain>
    </source>
</reference>
<keyword evidence="1" id="KW-0472">Membrane</keyword>
<dbReference type="RefSeq" id="WP_185068683.1">
    <property type="nucleotide sequence ID" value="NZ_JACHMB010000001.1"/>
</dbReference>
<keyword evidence="1" id="KW-0812">Transmembrane</keyword>
<dbReference type="EMBL" id="JACHMB010000001">
    <property type="protein sequence ID" value="MBB5774897.1"/>
    <property type="molecule type" value="Genomic_DNA"/>
</dbReference>
<name>A0A7W9L8U0_9ACTN</name>
<dbReference type="AlphaFoldDB" id="A0A7W9L8U0"/>
<gene>
    <name evidence="2" type="ORF">HD596_001653</name>
</gene>
<organism evidence="2 3">
    <name type="scientific">Nonomuraea jabiensis</name>
    <dbReference type="NCBI Taxonomy" id="882448"/>
    <lineage>
        <taxon>Bacteria</taxon>
        <taxon>Bacillati</taxon>
        <taxon>Actinomycetota</taxon>
        <taxon>Actinomycetes</taxon>
        <taxon>Streptosporangiales</taxon>
        <taxon>Streptosporangiaceae</taxon>
        <taxon>Nonomuraea</taxon>
    </lineage>
</organism>
<evidence type="ECO:0000256" key="1">
    <source>
        <dbReference type="SAM" id="Phobius"/>
    </source>
</evidence>
<feature type="transmembrane region" description="Helical" evidence="1">
    <location>
        <begin position="78"/>
        <end position="99"/>
    </location>
</feature>
<dbReference type="Proteomes" id="UP000579153">
    <property type="component" value="Unassembled WGS sequence"/>
</dbReference>
<proteinExistence type="predicted"/>
<feature type="transmembrane region" description="Helical" evidence="1">
    <location>
        <begin position="111"/>
        <end position="132"/>
    </location>
</feature>
<feature type="transmembrane region" description="Helical" evidence="1">
    <location>
        <begin position="25"/>
        <end position="46"/>
    </location>
</feature>
<accession>A0A7W9L8U0</accession>
<sequence>MTRTSVCFDGSVIDRRLEKAGEVSWTFGCGLSVVVAMVCAIAGSYFDMTLVARAQVYCGLDLSSGEKLSEVLWLLSRYAVIPVVSVLSAVLALPLHLVARLPPVAGRVWPVPVLSLLAVGVSIAGPVAMVMYDIATEGTPDDCVLPWWPSWLPS</sequence>
<evidence type="ECO:0000313" key="3">
    <source>
        <dbReference type="Proteomes" id="UP000579153"/>
    </source>
</evidence>
<protein>
    <submittedName>
        <fullName evidence="2">Uncharacterized protein</fullName>
    </submittedName>
</protein>
<evidence type="ECO:0000313" key="2">
    <source>
        <dbReference type="EMBL" id="MBB5774897.1"/>
    </source>
</evidence>
<keyword evidence="1" id="KW-1133">Transmembrane helix</keyword>
<comment type="caution">
    <text evidence="2">The sequence shown here is derived from an EMBL/GenBank/DDBJ whole genome shotgun (WGS) entry which is preliminary data.</text>
</comment>
<keyword evidence="3" id="KW-1185">Reference proteome</keyword>